<evidence type="ECO:0000256" key="4">
    <source>
        <dbReference type="ARBA" id="ARBA00022824"/>
    </source>
</evidence>
<dbReference type="SUPFAM" id="SSF52833">
    <property type="entry name" value="Thioredoxin-like"/>
    <property type="match status" value="1"/>
</dbReference>
<accession>A0ABQ9MFZ8</accession>
<dbReference type="InterPro" id="IPR036249">
    <property type="entry name" value="Thioredoxin-like_sf"/>
</dbReference>
<evidence type="ECO:0000256" key="1">
    <source>
        <dbReference type="ARBA" id="ARBA00004319"/>
    </source>
</evidence>
<sequence length="218" mass="25020">MTLPRNGVVLRLLKFCTLQHENVTVFSVQVPSSLSERILRTRDKCWSPCPLASAILKEREMGSYRCCVLVLWVAVILQIVSSKEQLSSRECEDLGFTGLALCSDCNTFAEYVKNQELVSDCLKCCTEDSDDSMSKITYSGAVLEVCMRKLVFYPEIVGFIEEEKDKFPTVKVQYIFNSPPKLIMLDDEGKHKEIIRIDNWKREHVLQFLREKVKSASY</sequence>
<proteinExistence type="inferred from homology"/>
<reference evidence="8" key="1">
    <citation type="journal article" date="2023" name="Plant Biotechnol. J.">
        <title>Chromosome-level wild Hevea brasiliensis genome provides new tools for genomic-assisted breeding and valuable loci to elevate rubber yield.</title>
        <authorList>
            <person name="Cheng H."/>
            <person name="Song X."/>
            <person name="Hu Y."/>
            <person name="Wu T."/>
            <person name="Yang Q."/>
            <person name="An Z."/>
            <person name="Feng S."/>
            <person name="Deng Z."/>
            <person name="Wu W."/>
            <person name="Zeng X."/>
            <person name="Tu M."/>
            <person name="Wang X."/>
            <person name="Huang H."/>
        </authorList>
    </citation>
    <scope>NUCLEOTIDE SEQUENCE</scope>
    <source>
        <strain evidence="8">MT/VB/25A 57/8</strain>
    </source>
</reference>
<dbReference type="PANTHER" id="PTHR13077:SF6">
    <property type="entry name" value="SELENOPROTEIN F"/>
    <property type="match status" value="1"/>
</dbReference>
<name>A0ABQ9MFZ8_HEVBR</name>
<comment type="similarity">
    <text evidence="2">Belongs to the selenoprotein M/F family.</text>
</comment>
<keyword evidence="9" id="KW-1185">Reference proteome</keyword>
<organism evidence="8 9">
    <name type="scientific">Hevea brasiliensis</name>
    <name type="common">Para rubber tree</name>
    <name type="synonym">Siphonia brasiliensis</name>
    <dbReference type="NCBI Taxonomy" id="3981"/>
    <lineage>
        <taxon>Eukaryota</taxon>
        <taxon>Viridiplantae</taxon>
        <taxon>Streptophyta</taxon>
        <taxon>Embryophyta</taxon>
        <taxon>Tracheophyta</taxon>
        <taxon>Spermatophyta</taxon>
        <taxon>Magnoliopsida</taxon>
        <taxon>eudicotyledons</taxon>
        <taxon>Gunneridae</taxon>
        <taxon>Pentapetalae</taxon>
        <taxon>rosids</taxon>
        <taxon>fabids</taxon>
        <taxon>Malpighiales</taxon>
        <taxon>Euphorbiaceae</taxon>
        <taxon>Crotonoideae</taxon>
        <taxon>Micrandreae</taxon>
        <taxon>Hevea</taxon>
    </lineage>
</organism>
<comment type="subcellular location">
    <subcellularLocation>
        <location evidence="1">Endoplasmic reticulum lumen</location>
    </subcellularLocation>
</comment>
<protein>
    <recommendedName>
        <fullName evidence="6">Selenoprotein F</fullName>
    </recommendedName>
</protein>
<keyword evidence="4" id="KW-0256">Endoplasmic reticulum</keyword>
<evidence type="ECO:0000313" key="9">
    <source>
        <dbReference type="Proteomes" id="UP001174677"/>
    </source>
</evidence>
<dbReference type="InterPro" id="IPR038219">
    <property type="entry name" value="Sep15/SelM_sf"/>
</dbReference>
<dbReference type="Pfam" id="PF08806">
    <property type="entry name" value="Sep15_SelM"/>
    <property type="match status" value="1"/>
</dbReference>
<evidence type="ECO:0000256" key="6">
    <source>
        <dbReference type="ARBA" id="ARBA00040775"/>
    </source>
</evidence>
<dbReference type="PANTHER" id="PTHR13077">
    <property type="entry name" value="SELENOPROTEIN F"/>
    <property type="match status" value="1"/>
</dbReference>
<gene>
    <name evidence="8" type="ORF">P3X46_010189</name>
</gene>
<comment type="caution">
    <text evidence="8">The sequence shown here is derived from an EMBL/GenBank/DDBJ whole genome shotgun (WGS) entry which is preliminary data.</text>
</comment>
<dbReference type="InterPro" id="IPR039992">
    <property type="entry name" value="Sep15_SelM"/>
</dbReference>
<dbReference type="InterPro" id="IPR014912">
    <property type="entry name" value="Sep15_SelM_dom"/>
</dbReference>
<evidence type="ECO:0000259" key="7">
    <source>
        <dbReference type="Pfam" id="PF08806"/>
    </source>
</evidence>
<feature type="domain" description="Selenoprotein F/M" evidence="7">
    <location>
        <begin position="140"/>
        <end position="214"/>
    </location>
</feature>
<evidence type="ECO:0000256" key="5">
    <source>
        <dbReference type="ARBA" id="ARBA00022933"/>
    </source>
</evidence>
<dbReference type="EMBL" id="JARPOI010000006">
    <property type="protein sequence ID" value="KAJ9178295.1"/>
    <property type="molecule type" value="Genomic_DNA"/>
</dbReference>
<dbReference type="Proteomes" id="UP001174677">
    <property type="component" value="Chromosome 6"/>
</dbReference>
<evidence type="ECO:0000256" key="2">
    <source>
        <dbReference type="ARBA" id="ARBA00005742"/>
    </source>
</evidence>
<keyword evidence="5" id="KW-0712">Selenocysteine</keyword>
<dbReference type="Gene3D" id="3.40.30.50">
    <property type="entry name" value="Sep15/SelM thioredoxin-like domain, active-site redox motif"/>
    <property type="match status" value="1"/>
</dbReference>
<keyword evidence="3" id="KW-0732">Signal</keyword>
<evidence type="ECO:0000256" key="3">
    <source>
        <dbReference type="ARBA" id="ARBA00022729"/>
    </source>
</evidence>
<evidence type="ECO:0000313" key="8">
    <source>
        <dbReference type="EMBL" id="KAJ9178295.1"/>
    </source>
</evidence>